<dbReference type="Gene3D" id="3.40.50.720">
    <property type="entry name" value="NAD(P)-binding Rossmann-like Domain"/>
    <property type="match status" value="1"/>
</dbReference>
<dbReference type="STRING" id="331657.A0A4U0VRI7"/>
<gene>
    <name evidence="1" type="ORF">B0A49_10313</name>
</gene>
<evidence type="ECO:0000313" key="1">
    <source>
        <dbReference type="EMBL" id="TKA51722.1"/>
    </source>
</evidence>
<dbReference type="EMBL" id="NAJN01002514">
    <property type="protein sequence ID" value="TKA51722.1"/>
    <property type="molecule type" value="Genomic_DNA"/>
</dbReference>
<keyword evidence="2" id="KW-1185">Reference proteome</keyword>
<reference evidence="1 2" key="1">
    <citation type="submission" date="2017-03" db="EMBL/GenBank/DDBJ databases">
        <title>Genomes of endolithic fungi from Antarctica.</title>
        <authorList>
            <person name="Coleine C."/>
            <person name="Masonjones S."/>
            <person name="Stajich J.E."/>
        </authorList>
    </citation>
    <scope>NUCLEOTIDE SEQUENCE [LARGE SCALE GENOMIC DNA]</scope>
    <source>
        <strain evidence="1 2">CCFEE 5187</strain>
    </source>
</reference>
<organism evidence="1 2">
    <name type="scientific">Cryomyces minteri</name>
    <dbReference type="NCBI Taxonomy" id="331657"/>
    <lineage>
        <taxon>Eukaryota</taxon>
        <taxon>Fungi</taxon>
        <taxon>Dikarya</taxon>
        <taxon>Ascomycota</taxon>
        <taxon>Pezizomycotina</taxon>
        <taxon>Dothideomycetes</taxon>
        <taxon>Dothideomycetes incertae sedis</taxon>
        <taxon>Cryomyces</taxon>
    </lineage>
</organism>
<dbReference type="SUPFAM" id="SSF51735">
    <property type="entry name" value="NAD(P)-binding Rossmann-fold domains"/>
    <property type="match status" value="1"/>
</dbReference>
<feature type="non-terminal residue" evidence="1">
    <location>
        <position position="115"/>
    </location>
</feature>
<dbReference type="AlphaFoldDB" id="A0A4U0VRI7"/>
<dbReference type="OrthoDB" id="508204at2759"/>
<dbReference type="Proteomes" id="UP000308768">
    <property type="component" value="Unassembled WGS sequence"/>
</dbReference>
<dbReference type="Pfam" id="PF13241">
    <property type="entry name" value="NAD_binding_7"/>
    <property type="match status" value="1"/>
</dbReference>
<comment type="caution">
    <text evidence="1">The sequence shown here is derived from an EMBL/GenBank/DDBJ whole genome shotgun (WGS) entry which is preliminary data.</text>
</comment>
<proteinExistence type="predicted"/>
<evidence type="ECO:0000313" key="2">
    <source>
        <dbReference type="Proteomes" id="UP000308768"/>
    </source>
</evidence>
<sequence>MAPALLTAIDSTSHVHLIVGSNPLAGARCNRSIEVGAKATLVAPEDATLHYGLMKRIDEGQVDWIKRSFRDEDLTTLGRDEVDHVVDAVFVTLGGKHPLSTHISTLCRRLRIPVN</sequence>
<accession>A0A4U0VRI7</accession>
<protein>
    <submittedName>
        <fullName evidence="1">Uncharacterized protein</fullName>
    </submittedName>
</protein>
<dbReference type="InterPro" id="IPR036291">
    <property type="entry name" value="NAD(P)-bd_dom_sf"/>
</dbReference>
<name>A0A4U0VRI7_9PEZI</name>